<organism evidence="3 4">
    <name type="scientific">Szabonella alba</name>
    <dbReference type="NCBI Taxonomy" id="2804194"/>
    <lineage>
        <taxon>Bacteria</taxon>
        <taxon>Pseudomonadati</taxon>
        <taxon>Pseudomonadota</taxon>
        <taxon>Alphaproteobacteria</taxon>
        <taxon>Rhodobacterales</taxon>
        <taxon>Paracoccaceae</taxon>
        <taxon>Szabonella</taxon>
    </lineage>
</organism>
<dbReference type="CDD" id="cd07012">
    <property type="entry name" value="PBP2_Bug_TTT"/>
    <property type="match status" value="1"/>
</dbReference>
<dbReference type="Gene3D" id="3.40.190.150">
    <property type="entry name" value="Bordetella uptake gene, domain 1"/>
    <property type="match status" value="1"/>
</dbReference>
<proteinExistence type="inferred from homology"/>
<keyword evidence="4" id="KW-1185">Reference proteome</keyword>
<feature type="chain" id="PRO_5035432966" evidence="2">
    <location>
        <begin position="22"/>
        <end position="316"/>
    </location>
</feature>
<dbReference type="Gene3D" id="3.40.190.10">
    <property type="entry name" value="Periplasmic binding protein-like II"/>
    <property type="match status" value="1"/>
</dbReference>
<evidence type="ECO:0000256" key="2">
    <source>
        <dbReference type="SAM" id="SignalP"/>
    </source>
</evidence>
<accession>A0A8K0VCN5</accession>
<comment type="similarity">
    <text evidence="1">Belongs to the UPF0065 (bug) family.</text>
</comment>
<evidence type="ECO:0000313" key="4">
    <source>
        <dbReference type="Proteomes" id="UP000648908"/>
    </source>
</evidence>
<evidence type="ECO:0000313" key="3">
    <source>
        <dbReference type="EMBL" id="MBL4916857.1"/>
    </source>
</evidence>
<keyword evidence="2" id="KW-0732">Signal</keyword>
<protein>
    <submittedName>
        <fullName evidence="3">Tripartite tricarboxylate transporter substrate binding protein</fullName>
    </submittedName>
</protein>
<dbReference type="Pfam" id="PF03401">
    <property type="entry name" value="TctC"/>
    <property type="match status" value="1"/>
</dbReference>
<name>A0A8K0VCN5_9RHOB</name>
<evidence type="ECO:0000256" key="1">
    <source>
        <dbReference type="ARBA" id="ARBA00006987"/>
    </source>
</evidence>
<sequence length="316" mass="32832">MIKAMGLAAGLALASAGAAMAEFPDRPITLIVPYPAGGGTDIVARTLGAELERELGVSINVVNRAGGGGIVGTTAIAQARPDGYTLGVIASDISLYKPQDLADLSYENLTPIGQTNELPGGVTVKTDAPYADLAELLAAIEASPGQLSATGAPPNANWHVGYVGFMLAAGADPGGVNWVPTQGGTAGHLDVAAGNSTFSTASLVEARALIESGELRPLALSADDRSAAFPDVPTMKELGIDWSYGLWHGVVGPQDLPEDVQARLLEAVENAANSDNFRNTLIERGFTHLWRGGDDFRDFMISDMAAMTEIFEQLGQ</sequence>
<gene>
    <name evidence="3" type="ORF">JL811_06435</name>
</gene>
<feature type="signal peptide" evidence="2">
    <location>
        <begin position="1"/>
        <end position="21"/>
    </location>
</feature>
<dbReference type="PIRSF" id="PIRSF017082">
    <property type="entry name" value="YflP"/>
    <property type="match status" value="1"/>
</dbReference>
<dbReference type="Proteomes" id="UP000648908">
    <property type="component" value="Unassembled WGS sequence"/>
</dbReference>
<comment type="caution">
    <text evidence="3">The sequence shown here is derived from an EMBL/GenBank/DDBJ whole genome shotgun (WGS) entry which is preliminary data.</text>
</comment>
<dbReference type="PANTHER" id="PTHR42928">
    <property type="entry name" value="TRICARBOXYLATE-BINDING PROTEIN"/>
    <property type="match status" value="1"/>
</dbReference>
<dbReference type="AlphaFoldDB" id="A0A8K0VCN5"/>
<reference evidence="3" key="1">
    <citation type="submission" date="2021-01" db="EMBL/GenBank/DDBJ databases">
        <title>Tabrizicola alba sp. nov. a motile alkaliphilic bacterium isolated from a soda lake.</title>
        <authorList>
            <person name="Szuroczki S."/>
            <person name="Abbaszade G."/>
            <person name="Schumann P."/>
            <person name="Toth E."/>
        </authorList>
    </citation>
    <scope>NUCLEOTIDE SEQUENCE</scope>
    <source>
        <strain evidence="3">DMG-N-6</strain>
    </source>
</reference>
<dbReference type="InterPro" id="IPR042100">
    <property type="entry name" value="Bug_dom1"/>
</dbReference>
<dbReference type="EMBL" id="JAESVN010000002">
    <property type="protein sequence ID" value="MBL4916857.1"/>
    <property type="molecule type" value="Genomic_DNA"/>
</dbReference>
<dbReference type="InterPro" id="IPR005064">
    <property type="entry name" value="BUG"/>
</dbReference>
<dbReference type="PANTHER" id="PTHR42928:SF5">
    <property type="entry name" value="BLR1237 PROTEIN"/>
    <property type="match status" value="1"/>
</dbReference>